<keyword evidence="3" id="KW-1185">Reference proteome</keyword>
<gene>
    <name evidence="2" type="ORF">SLEP1_g56448</name>
</gene>
<feature type="compositionally biased region" description="Basic residues" evidence="1">
    <location>
        <begin position="14"/>
        <end position="27"/>
    </location>
</feature>
<dbReference type="AlphaFoldDB" id="A0AAV5MJM0"/>
<evidence type="ECO:0000256" key="1">
    <source>
        <dbReference type="SAM" id="MobiDB-lite"/>
    </source>
</evidence>
<evidence type="ECO:0000313" key="3">
    <source>
        <dbReference type="Proteomes" id="UP001054252"/>
    </source>
</evidence>
<proteinExistence type="predicted"/>
<comment type="caution">
    <text evidence="2">The sequence shown here is derived from an EMBL/GenBank/DDBJ whole genome shotgun (WGS) entry which is preliminary data.</text>
</comment>
<sequence>MGKAKEVEEAERRQRGRRRRSRKRQQNRKPTFVSRSVFLHLKSSSKSILKNGIYQYVERKGIK</sequence>
<reference evidence="2 3" key="1">
    <citation type="journal article" date="2021" name="Commun. Biol.">
        <title>The genome of Shorea leprosula (Dipterocarpaceae) highlights the ecological relevance of drought in aseasonal tropical rainforests.</title>
        <authorList>
            <person name="Ng K.K.S."/>
            <person name="Kobayashi M.J."/>
            <person name="Fawcett J.A."/>
            <person name="Hatakeyama M."/>
            <person name="Paape T."/>
            <person name="Ng C.H."/>
            <person name="Ang C.C."/>
            <person name="Tnah L.H."/>
            <person name="Lee C.T."/>
            <person name="Nishiyama T."/>
            <person name="Sese J."/>
            <person name="O'Brien M.J."/>
            <person name="Copetti D."/>
            <person name="Mohd Noor M.I."/>
            <person name="Ong R.C."/>
            <person name="Putra M."/>
            <person name="Sireger I.Z."/>
            <person name="Indrioko S."/>
            <person name="Kosugi Y."/>
            <person name="Izuno A."/>
            <person name="Isagi Y."/>
            <person name="Lee S.L."/>
            <person name="Shimizu K.K."/>
        </authorList>
    </citation>
    <scope>NUCLEOTIDE SEQUENCE [LARGE SCALE GENOMIC DNA]</scope>
    <source>
        <strain evidence="2">214</strain>
    </source>
</reference>
<organism evidence="2 3">
    <name type="scientific">Rubroshorea leprosula</name>
    <dbReference type="NCBI Taxonomy" id="152421"/>
    <lineage>
        <taxon>Eukaryota</taxon>
        <taxon>Viridiplantae</taxon>
        <taxon>Streptophyta</taxon>
        <taxon>Embryophyta</taxon>
        <taxon>Tracheophyta</taxon>
        <taxon>Spermatophyta</taxon>
        <taxon>Magnoliopsida</taxon>
        <taxon>eudicotyledons</taxon>
        <taxon>Gunneridae</taxon>
        <taxon>Pentapetalae</taxon>
        <taxon>rosids</taxon>
        <taxon>malvids</taxon>
        <taxon>Malvales</taxon>
        <taxon>Dipterocarpaceae</taxon>
        <taxon>Rubroshorea</taxon>
    </lineage>
</organism>
<feature type="region of interest" description="Disordered" evidence="1">
    <location>
        <begin position="1"/>
        <end position="32"/>
    </location>
</feature>
<accession>A0AAV5MJM0</accession>
<feature type="compositionally biased region" description="Basic and acidic residues" evidence="1">
    <location>
        <begin position="1"/>
        <end position="13"/>
    </location>
</feature>
<protein>
    <submittedName>
        <fullName evidence="2">Uncharacterized protein</fullName>
    </submittedName>
</protein>
<dbReference type="Proteomes" id="UP001054252">
    <property type="component" value="Unassembled WGS sequence"/>
</dbReference>
<evidence type="ECO:0000313" key="2">
    <source>
        <dbReference type="EMBL" id="GKV49712.1"/>
    </source>
</evidence>
<dbReference type="EMBL" id="BPVZ01000315">
    <property type="protein sequence ID" value="GKV49712.1"/>
    <property type="molecule type" value="Genomic_DNA"/>
</dbReference>
<name>A0AAV5MJM0_9ROSI</name>